<name>A0A9P1E2S8_CUSEU</name>
<dbReference type="AlphaFoldDB" id="A0A9P1E2S8"/>
<proteinExistence type="predicted"/>
<evidence type="ECO:0000313" key="2">
    <source>
        <dbReference type="Proteomes" id="UP001152484"/>
    </source>
</evidence>
<evidence type="ECO:0000313" key="1">
    <source>
        <dbReference type="EMBL" id="CAH9073914.1"/>
    </source>
</evidence>
<reference evidence="1" key="1">
    <citation type="submission" date="2022-07" db="EMBL/GenBank/DDBJ databases">
        <authorList>
            <person name="Macas J."/>
            <person name="Novak P."/>
            <person name="Neumann P."/>
        </authorList>
    </citation>
    <scope>NUCLEOTIDE SEQUENCE</scope>
</reference>
<sequence length="70" mass="8047">MIGLIERVATTGIKFEDRVSAAIILYSLPSSFTNFIVNYNLNKTKAIMPELHKCSSLMKPQPLKERMFLW</sequence>
<dbReference type="EMBL" id="CAMAPE010000008">
    <property type="protein sequence ID" value="CAH9073914.1"/>
    <property type="molecule type" value="Genomic_DNA"/>
</dbReference>
<keyword evidence="2" id="KW-1185">Reference proteome</keyword>
<dbReference type="Proteomes" id="UP001152484">
    <property type="component" value="Unassembled WGS sequence"/>
</dbReference>
<dbReference type="OrthoDB" id="116316at2759"/>
<comment type="caution">
    <text evidence="1">The sequence shown here is derived from an EMBL/GenBank/DDBJ whole genome shotgun (WGS) entry which is preliminary data.</text>
</comment>
<protein>
    <submittedName>
        <fullName evidence="1">Uncharacterized protein</fullName>
    </submittedName>
</protein>
<accession>A0A9P1E2S8</accession>
<gene>
    <name evidence="1" type="ORF">CEURO_LOCUS4994</name>
</gene>
<organism evidence="1 2">
    <name type="scientific">Cuscuta europaea</name>
    <name type="common">European dodder</name>
    <dbReference type="NCBI Taxonomy" id="41803"/>
    <lineage>
        <taxon>Eukaryota</taxon>
        <taxon>Viridiplantae</taxon>
        <taxon>Streptophyta</taxon>
        <taxon>Embryophyta</taxon>
        <taxon>Tracheophyta</taxon>
        <taxon>Spermatophyta</taxon>
        <taxon>Magnoliopsida</taxon>
        <taxon>eudicotyledons</taxon>
        <taxon>Gunneridae</taxon>
        <taxon>Pentapetalae</taxon>
        <taxon>asterids</taxon>
        <taxon>lamiids</taxon>
        <taxon>Solanales</taxon>
        <taxon>Convolvulaceae</taxon>
        <taxon>Cuscuteae</taxon>
        <taxon>Cuscuta</taxon>
        <taxon>Cuscuta subgen. Cuscuta</taxon>
    </lineage>
</organism>